<keyword evidence="1" id="KW-1133">Transmembrane helix</keyword>
<reference evidence="2 3" key="1">
    <citation type="submission" date="2017-06" db="EMBL/GenBank/DDBJ databases">
        <authorList>
            <person name="Kim H.J."/>
            <person name="Triplett B.A."/>
        </authorList>
    </citation>
    <scope>NUCLEOTIDE SEQUENCE [LARGE SCALE GENOMIC DNA]</scope>
    <source>
        <strain evidence="2 3">DSM 14713</strain>
    </source>
</reference>
<gene>
    <name evidence="2" type="ORF">MEBOL_002605</name>
</gene>
<dbReference type="AlphaFoldDB" id="A0A250IDX5"/>
<dbReference type="InterPro" id="IPR030819">
    <property type="entry name" value="Myxo_TraA_N"/>
</dbReference>
<keyword evidence="1" id="KW-0472">Membrane</keyword>
<dbReference type="NCBIfam" id="TIGR04566">
    <property type="entry name" value="myxo_TraA_Nterm"/>
    <property type="match status" value="1"/>
</dbReference>
<name>A0A250IDX5_9BACT</name>
<keyword evidence="3" id="KW-1185">Reference proteome</keyword>
<evidence type="ECO:0000313" key="2">
    <source>
        <dbReference type="EMBL" id="ATB29156.1"/>
    </source>
</evidence>
<dbReference type="NCBIfam" id="NF033759">
    <property type="entry name" value="exchanger_TraA"/>
    <property type="match status" value="1"/>
</dbReference>
<feature type="transmembrane region" description="Helical" evidence="1">
    <location>
        <begin position="637"/>
        <end position="656"/>
    </location>
</feature>
<dbReference type="InterPro" id="IPR026435">
    <property type="entry name" value="Myxo_Cys_rpt"/>
</dbReference>
<protein>
    <recommendedName>
        <fullName evidence="4">TraA</fullName>
    </recommendedName>
</protein>
<accession>A0A250IDX5</accession>
<evidence type="ECO:0008006" key="4">
    <source>
        <dbReference type="Google" id="ProtNLM"/>
    </source>
</evidence>
<evidence type="ECO:0000256" key="1">
    <source>
        <dbReference type="SAM" id="Phobius"/>
    </source>
</evidence>
<sequence>MVALAPGAWAQDVEDLPLDPLIVRGAPVADSPAQEGTGLCSASRISTNVSADFQQRRASFIGTLNTFLDTAANASNPNNRATAVLRTPFDLSNNNQSQSRLSYGDFENSVPGCPEGGCDFVVKNASFGMRLRGYLNVTPDMVGLPVHFGIYADDAVALTIYDGQAIPYTVINRPPKLGEPTWRTTNSVTFINPGLYSVEVLHAEISEHAALELSVLVGNFSDFQRAANAPPIVKLKDEGFTLLAPTKFYQTESGRPSYPDPNQCQQCNRQYANTASNNGCDPGYYCNGAALCAPCDSGRFCGPSCSPCGASTPECINRNGTFTCVECSDDSDCPNGRCDPDTNQCRGCNTDAQCSNGQHCDTEAHECRECVTDAHCARGQSCVDNTCQACSAQDSCAGTSCNCCPGGLKCAAPTPGASPTCVECSNDGDCADGKRCDIANGRCVESIPECNTSERCGAQCSKCPSDRPYCMDGQVCVACRSDLECGDGKFCISGECASCTTDKRCGARCGACPSESPFCLTDGTTTGSSCVGCRENADCGPGGTCDPSTHSCVATTCAVTCGEGTVCLGDACVQCFADAHCPCGGTCDTALNVCTTSCNDSSDCIGTQFCSALTQQCEPGRRKPGTEAAGGAPCCGVTAQGAPMALALLIVAVFLARRRQGTA</sequence>
<dbReference type="NCBIfam" id="TIGR04201">
    <property type="entry name" value="Myxo_Cys_RPT"/>
    <property type="match status" value="2"/>
</dbReference>
<dbReference type="Proteomes" id="UP000217289">
    <property type="component" value="Chromosome"/>
</dbReference>
<evidence type="ECO:0000313" key="3">
    <source>
        <dbReference type="Proteomes" id="UP000217289"/>
    </source>
</evidence>
<keyword evidence="1" id="KW-0812">Transmembrane</keyword>
<organism evidence="2 3">
    <name type="scientific">Melittangium boletus DSM 14713</name>
    <dbReference type="NCBI Taxonomy" id="1294270"/>
    <lineage>
        <taxon>Bacteria</taxon>
        <taxon>Pseudomonadati</taxon>
        <taxon>Myxococcota</taxon>
        <taxon>Myxococcia</taxon>
        <taxon>Myxococcales</taxon>
        <taxon>Cystobacterineae</taxon>
        <taxon>Archangiaceae</taxon>
        <taxon>Melittangium</taxon>
    </lineage>
</organism>
<dbReference type="KEGG" id="mbd:MEBOL_002605"/>
<proteinExistence type="predicted"/>
<dbReference type="EMBL" id="CP022163">
    <property type="protein sequence ID" value="ATB29156.1"/>
    <property type="molecule type" value="Genomic_DNA"/>
</dbReference>